<evidence type="ECO:0000256" key="1">
    <source>
        <dbReference type="ARBA" id="ARBA00022729"/>
    </source>
</evidence>
<dbReference type="InterPro" id="IPR050280">
    <property type="entry name" value="OMP_Chaperone_SurA"/>
</dbReference>
<dbReference type="SUPFAM" id="SSF109998">
    <property type="entry name" value="Triger factor/SurA peptide-binding domain-like"/>
    <property type="match status" value="1"/>
</dbReference>
<dbReference type="GO" id="GO:0003755">
    <property type="term" value="F:peptidyl-prolyl cis-trans isomerase activity"/>
    <property type="evidence" value="ECO:0007669"/>
    <property type="project" value="InterPro"/>
</dbReference>
<feature type="domain" description="PpiC" evidence="2">
    <location>
        <begin position="168"/>
        <end position="303"/>
    </location>
</feature>
<dbReference type="InterPro" id="IPR027304">
    <property type="entry name" value="Trigger_fact/SurA_dom_sf"/>
</dbReference>
<dbReference type="InterPro" id="IPR046357">
    <property type="entry name" value="PPIase_dom_sf"/>
</dbReference>
<dbReference type="EMBL" id="NPDT01000007">
    <property type="protein sequence ID" value="PJZ64861.1"/>
    <property type="molecule type" value="Genomic_DNA"/>
</dbReference>
<comment type="caution">
    <text evidence="3">The sequence shown here is derived from an EMBL/GenBank/DDBJ whole genome shotgun (WGS) entry which is preliminary data.</text>
</comment>
<reference evidence="3 4" key="1">
    <citation type="submission" date="2017-07" db="EMBL/GenBank/DDBJ databases">
        <title>Leptospira spp. isolated from tropical soils.</title>
        <authorList>
            <person name="Thibeaux R."/>
            <person name="Iraola G."/>
            <person name="Ferres I."/>
            <person name="Bierque E."/>
            <person name="Girault D."/>
            <person name="Soupe-Gilbert M.-E."/>
            <person name="Picardeau M."/>
            <person name="Goarant C."/>
        </authorList>
    </citation>
    <scope>NUCLEOTIDE SEQUENCE [LARGE SCALE GENOMIC DNA]</scope>
    <source>
        <strain evidence="3 4">FH2-C-A2</strain>
    </source>
</reference>
<keyword evidence="1" id="KW-0732">Signal</keyword>
<dbReference type="Pfam" id="PF13145">
    <property type="entry name" value="Rotamase_2"/>
    <property type="match status" value="1"/>
</dbReference>
<dbReference type="Gene3D" id="1.10.4030.10">
    <property type="entry name" value="Porin chaperone SurA, peptide-binding domain"/>
    <property type="match status" value="1"/>
</dbReference>
<dbReference type="PANTHER" id="PTHR47637:SF1">
    <property type="entry name" value="CHAPERONE SURA"/>
    <property type="match status" value="1"/>
</dbReference>
<keyword evidence="3" id="KW-0413">Isomerase</keyword>
<name>A0A2M9Z8V1_9LEPT</name>
<evidence type="ECO:0000259" key="2">
    <source>
        <dbReference type="Pfam" id="PF13145"/>
    </source>
</evidence>
<dbReference type="InterPro" id="IPR026427">
    <property type="entry name" value="Put_pepPro_cis-trans_isomerase"/>
</dbReference>
<proteinExistence type="predicted"/>
<dbReference type="Gene3D" id="3.10.50.40">
    <property type="match status" value="1"/>
</dbReference>
<protein>
    <submittedName>
        <fullName evidence="3">Putative peptidyl-prolyl cis-trans isomerase</fullName>
    </submittedName>
</protein>
<dbReference type="SUPFAM" id="SSF54534">
    <property type="entry name" value="FKBP-like"/>
    <property type="match status" value="1"/>
</dbReference>
<evidence type="ECO:0000313" key="3">
    <source>
        <dbReference type="EMBL" id="PJZ64861.1"/>
    </source>
</evidence>
<dbReference type="AlphaFoldDB" id="A0A2M9Z8V1"/>
<dbReference type="InterPro" id="IPR000297">
    <property type="entry name" value="PPIase_PpiC"/>
</dbReference>
<accession>A0A2M9Z8V1</accession>
<dbReference type="Pfam" id="PF13624">
    <property type="entry name" value="SurA_N_3"/>
    <property type="match status" value="1"/>
</dbReference>
<sequence>MPRIFSSSGFFRPTPKPYLILALGLLGVLFPSHRVRSAESINRIIATVGNQSISELDFDDAQEKYQKLQRFLKNEDTRKSLRTRIIDFLIDRAVVDSISEDESIQVNEKRLESEIDKRMELMGITSRKQFEKAIESTSGMSFDLWYTELPYQIKRGQLLQYKVPNHPPAEKDIRNWYNQNRDKVGFEIQFRQIAIAPNNDSISEESRIHKEASDLKKTLNADPASFGLVAGSPRNTDPVLRARKGLVDWISSFELYKTSRSVATAASSLSVGSISEVFRDERKRYCVLKVEGKRPTPLDSVRQGIGNLLMREKEDENFSKWVREQRTVVPIQIFDESYKKENKIPDQQESLILD</sequence>
<evidence type="ECO:0000313" key="4">
    <source>
        <dbReference type="Proteomes" id="UP000231912"/>
    </source>
</evidence>
<dbReference type="PANTHER" id="PTHR47637">
    <property type="entry name" value="CHAPERONE SURA"/>
    <property type="match status" value="1"/>
</dbReference>
<dbReference type="Proteomes" id="UP000231912">
    <property type="component" value="Unassembled WGS sequence"/>
</dbReference>
<gene>
    <name evidence="3" type="ORF">CH371_15225</name>
</gene>
<dbReference type="NCBIfam" id="TIGR04142">
    <property type="entry name" value="PCisTranLspir"/>
    <property type="match status" value="1"/>
</dbReference>
<organism evidence="3 4">
    <name type="scientific">Leptospira wolffii</name>
    <dbReference type="NCBI Taxonomy" id="409998"/>
    <lineage>
        <taxon>Bacteria</taxon>
        <taxon>Pseudomonadati</taxon>
        <taxon>Spirochaetota</taxon>
        <taxon>Spirochaetia</taxon>
        <taxon>Leptospirales</taxon>
        <taxon>Leptospiraceae</taxon>
        <taxon>Leptospira</taxon>
    </lineage>
</organism>